<gene>
    <name evidence="1" type="ORF">PL8927_60008</name>
</gene>
<organism evidence="1 2">
    <name type="scientific">Planktothrix serta PCC 8927</name>
    <dbReference type="NCBI Taxonomy" id="671068"/>
    <lineage>
        <taxon>Bacteria</taxon>
        <taxon>Bacillati</taxon>
        <taxon>Cyanobacteriota</taxon>
        <taxon>Cyanophyceae</taxon>
        <taxon>Oscillatoriophycideae</taxon>
        <taxon>Oscillatoriales</taxon>
        <taxon>Microcoleaceae</taxon>
        <taxon>Planktothrix</taxon>
    </lineage>
</organism>
<evidence type="ECO:0000313" key="2">
    <source>
        <dbReference type="Proteomes" id="UP000184550"/>
    </source>
</evidence>
<sequence>MIEHFKKRFKNIGDSFSKEDHFIRKRLIIYRQILERGEVTTDDSLAQLELLKAGLLIKQQGKLKVYNRLYQEVFTLNWVEKQLVPDNIANEISAWTEDEQILAEKLREIVLTCEEHIRRNRARGKSARYYKY</sequence>
<dbReference type="EMBL" id="CZCU02000135">
    <property type="protein sequence ID" value="VXD17379.1"/>
    <property type="molecule type" value="Genomic_DNA"/>
</dbReference>
<proteinExistence type="predicted"/>
<dbReference type="AlphaFoldDB" id="A0A7Z9DZC1"/>
<protein>
    <submittedName>
        <fullName evidence="1">Uncharacterized protein</fullName>
    </submittedName>
</protein>
<dbReference type="Proteomes" id="UP000184550">
    <property type="component" value="Unassembled WGS sequence"/>
</dbReference>
<comment type="caution">
    <text evidence="1">The sequence shown here is derived from an EMBL/GenBank/DDBJ whole genome shotgun (WGS) entry which is preliminary data.</text>
</comment>
<reference evidence="1" key="1">
    <citation type="submission" date="2019-10" db="EMBL/GenBank/DDBJ databases">
        <authorList>
            <consortium name="Genoscope - CEA"/>
            <person name="William W."/>
        </authorList>
    </citation>
    <scope>NUCLEOTIDE SEQUENCE [LARGE SCALE GENOMIC DNA]</scope>
    <source>
        <strain evidence="1">BBR_PRJEB10992</strain>
    </source>
</reference>
<keyword evidence="2" id="KW-1185">Reference proteome</keyword>
<name>A0A7Z9DZC1_9CYAN</name>
<evidence type="ECO:0000313" key="1">
    <source>
        <dbReference type="EMBL" id="VXD17379.1"/>
    </source>
</evidence>
<dbReference type="RefSeq" id="WP_083616857.1">
    <property type="nucleotide sequence ID" value="NZ_LR734825.1"/>
</dbReference>
<accession>A0A7Z9DZC1</accession>